<protein>
    <submittedName>
        <fullName evidence="1">Uncharacterized protein</fullName>
    </submittedName>
</protein>
<gene>
    <name evidence="1" type="ORF">T02_1205</name>
</gene>
<organism evidence="1 2">
    <name type="scientific">Trichinella nativa</name>
    <dbReference type="NCBI Taxonomy" id="6335"/>
    <lineage>
        <taxon>Eukaryota</taxon>
        <taxon>Metazoa</taxon>
        <taxon>Ecdysozoa</taxon>
        <taxon>Nematoda</taxon>
        <taxon>Enoplea</taxon>
        <taxon>Dorylaimia</taxon>
        <taxon>Trichinellida</taxon>
        <taxon>Trichinellidae</taxon>
        <taxon>Trichinella</taxon>
    </lineage>
</organism>
<keyword evidence="2" id="KW-1185">Reference proteome</keyword>
<name>A0A0V1L1R9_9BILA</name>
<evidence type="ECO:0000313" key="2">
    <source>
        <dbReference type="Proteomes" id="UP000054721"/>
    </source>
</evidence>
<reference evidence="1 2" key="1">
    <citation type="submission" date="2015-05" db="EMBL/GenBank/DDBJ databases">
        <title>Evolution of Trichinella species and genotypes.</title>
        <authorList>
            <person name="Korhonen P.K."/>
            <person name="Edoardo P."/>
            <person name="Giuseppe L.R."/>
            <person name="Gasser R.B."/>
        </authorList>
    </citation>
    <scope>NUCLEOTIDE SEQUENCE [LARGE SCALE GENOMIC DNA]</scope>
    <source>
        <strain evidence="1">ISS10</strain>
    </source>
</reference>
<dbReference type="AlphaFoldDB" id="A0A0V1L1R9"/>
<accession>A0A0V1L1R9</accession>
<comment type="caution">
    <text evidence="1">The sequence shown here is derived from an EMBL/GenBank/DDBJ whole genome shotgun (WGS) entry which is preliminary data.</text>
</comment>
<evidence type="ECO:0000313" key="1">
    <source>
        <dbReference type="EMBL" id="KRZ53186.1"/>
    </source>
</evidence>
<proteinExistence type="predicted"/>
<dbReference type="Proteomes" id="UP000054721">
    <property type="component" value="Unassembled WGS sequence"/>
</dbReference>
<dbReference type="EMBL" id="JYDW01000171">
    <property type="protein sequence ID" value="KRZ53186.1"/>
    <property type="molecule type" value="Genomic_DNA"/>
</dbReference>
<sequence length="84" mass="9340">MGLNGPKVHINISALNGRHAHGYSCPTSRESSLKSYLVCANLVLALWRDMIYQSQAINEKGIPQFPNVEKFPAEPAPQRHQALQ</sequence>